<accession>A0A2N9G433</accession>
<evidence type="ECO:0000256" key="2">
    <source>
        <dbReference type="SAM" id="MobiDB-lite"/>
    </source>
</evidence>
<evidence type="ECO:0000313" key="3">
    <source>
        <dbReference type="EMBL" id="SPC93941.1"/>
    </source>
</evidence>
<feature type="region of interest" description="Disordered" evidence="2">
    <location>
        <begin position="263"/>
        <end position="316"/>
    </location>
</feature>
<dbReference type="AlphaFoldDB" id="A0A2N9G433"/>
<evidence type="ECO:0000256" key="1">
    <source>
        <dbReference type="SAM" id="Coils"/>
    </source>
</evidence>
<organism evidence="3">
    <name type="scientific">Fagus sylvatica</name>
    <name type="common">Beechnut</name>
    <dbReference type="NCBI Taxonomy" id="28930"/>
    <lineage>
        <taxon>Eukaryota</taxon>
        <taxon>Viridiplantae</taxon>
        <taxon>Streptophyta</taxon>
        <taxon>Embryophyta</taxon>
        <taxon>Tracheophyta</taxon>
        <taxon>Spermatophyta</taxon>
        <taxon>Magnoliopsida</taxon>
        <taxon>eudicotyledons</taxon>
        <taxon>Gunneridae</taxon>
        <taxon>Pentapetalae</taxon>
        <taxon>rosids</taxon>
        <taxon>fabids</taxon>
        <taxon>Fagales</taxon>
        <taxon>Fagaceae</taxon>
        <taxon>Fagus</taxon>
    </lineage>
</organism>
<protein>
    <submittedName>
        <fullName evidence="3">Uncharacterized protein</fullName>
    </submittedName>
</protein>
<gene>
    <name evidence="3" type="ORF">FSB_LOCUS21823</name>
</gene>
<dbReference type="EMBL" id="OIVN01001438">
    <property type="protein sequence ID" value="SPC93941.1"/>
    <property type="molecule type" value="Genomic_DNA"/>
</dbReference>
<feature type="compositionally biased region" description="Polar residues" evidence="2">
    <location>
        <begin position="280"/>
        <end position="290"/>
    </location>
</feature>
<reference evidence="3" key="1">
    <citation type="submission" date="2018-02" db="EMBL/GenBank/DDBJ databases">
        <authorList>
            <person name="Cohen D.B."/>
            <person name="Kent A.D."/>
        </authorList>
    </citation>
    <scope>NUCLEOTIDE SEQUENCE</scope>
</reference>
<keyword evidence="1" id="KW-0175">Coiled coil</keyword>
<feature type="compositionally biased region" description="Polar residues" evidence="2">
    <location>
        <begin position="302"/>
        <end position="312"/>
    </location>
</feature>
<name>A0A2N9G433_FAGSY</name>
<proteinExistence type="predicted"/>
<sequence length="592" mass="65275">MGRKKNEEDRGKLSRYVNTPKAMAVFHHLYEIPTKVGLRYVYWSDALPPSSGELLIPVVAVVEGGVHFPMDPLLADFLSYFSLSPTQVNPNIFRIVMGTVELNRRLGLELSTYDIVRTYILHRNSKTKSYSLCPRDVNFTLVNGLPDTNRGFDDDYLVVSGEWFLPGRKCPTRDGVPDPRRRTPRKNLIKINSLRQAWESELCTDDWAQPRSAPLMFHYTARTHSYLACRLVPDLAAAQANPKNKHLPAVDIRDVLDTEAPDMSGFNLRNLLPTRRAEGTSENVPASSQPARKKRARVESSGGPSRPSTSAQPCLPDSEAQETIHVTQLGNVVRSGMLLRSGVPAQGEGSVPLWAPRMEYRGEDAVTETDCILPVSNARSSSVASALSQVVHLPLDIEEWKKAVDDELINNLRRGLLMGVQASLELEDRFRVNKDHLAYANVLATKYQDAKKMAAEAKKLADAADAKRVEAKESLNAALDSLTKAEDKVQALELELERAKKEAYESGSKEAQRRWVTMLPPNSIKFPFLGAIPPPHPEEVLNSPSPQLGAMMVDLEEVEPAEAAGLVNAGLHDASDGGSTAPGEAGPNNPWT</sequence>
<feature type="region of interest" description="Disordered" evidence="2">
    <location>
        <begin position="563"/>
        <end position="592"/>
    </location>
</feature>
<feature type="coiled-coil region" evidence="1">
    <location>
        <begin position="447"/>
        <end position="502"/>
    </location>
</feature>